<gene>
    <name evidence="1" type="ORF">HN018_10220</name>
</gene>
<dbReference type="InterPro" id="IPR008949">
    <property type="entry name" value="Isoprenoid_synthase_dom_sf"/>
</dbReference>
<dbReference type="AlphaFoldDB" id="A0A6M8HQ46"/>
<organism evidence="1 2">
    <name type="scientific">Lichenicola cladoniae</name>
    <dbReference type="NCBI Taxonomy" id="1484109"/>
    <lineage>
        <taxon>Bacteria</taxon>
        <taxon>Pseudomonadati</taxon>
        <taxon>Pseudomonadota</taxon>
        <taxon>Alphaproteobacteria</taxon>
        <taxon>Acetobacterales</taxon>
        <taxon>Acetobacteraceae</taxon>
        <taxon>Lichenicola</taxon>
    </lineage>
</organism>
<dbReference type="SUPFAM" id="SSF48576">
    <property type="entry name" value="Terpenoid synthases"/>
    <property type="match status" value="1"/>
</dbReference>
<dbReference type="Gene3D" id="1.10.600.10">
    <property type="entry name" value="Farnesyl Diphosphate Synthase"/>
    <property type="match status" value="1"/>
</dbReference>
<evidence type="ECO:0000313" key="1">
    <source>
        <dbReference type="EMBL" id="QKE90361.1"/>
    </source>
</evidence>
<proteinExistence type="predicted"/>
<sequence length="292" mass="31195">MTIEPAPTPETCLAIARRSDPDRFLTALFAPPGGRDAVCVLIAFNHELVRAVEMPSAQSGAGPIATLIRLQWWREVVEGSRGDWRHHEVAEPLHRLIDSGALSSTTLLRLIDARESDAEGLSDLEAWRVSLLNGAGALQQAIGEALHVDPALSDRLSEVGAAYAIGALARHLAEMLRVGRCTLPDDLLAVAGTTREALLLDPGPDLLARLRPVLVQEGIGFLGRAGRFHLPRDRIAAALPLVLAARDLGRAATSSTQVQRSGQRGIGDRVAVLASYATGRAGRPSLVPELNR</sequence>
<evidence type="ECO:0000313" key="2">
    <source>
        <dbReference type="Proteomes" id="UP000500767"/>
    </source>
</evidence>
<protein>
    <submittedName>
        <fullName evidence="1">Squalene/phytoene synthase family protein</fullName>
    </submittedName>
</protein>
<keyword evidence="2" id="KW-1185">Reference proteome</keyword>
<dbReference type="RefSeq" id="WP_171833957.1">
    <property type="nucleotide sequence ID" value="NZ_CP053708.1"/>
</dbReference>
<dbReference type="Pfam" id="PF00494">
    <property type="entry name" value="SQS_PSY"/>
    <property type="match status" value="1"/>
</dbReference>
<name>A0A6M8HQ46_9PROT</name>
<reference evidence="1 2" key="1">
    <citation type="journal article" date="2014" name="World J. Microbiol. Biotechnol.">
        <title>Biodiversity and physiological characteristics of Antarctic and Arctic lichens-associated bacteria.</title>
        <authorList>
            <person name="Lee Y.M."/>
            <person name="Kim E.H."/>
            <person name="Lee H.K."/>
            <person name="Hong S.G."/>
        </authorList>
    </citation>
    <scope>NUCLEOTIDE SEQUENCE [LARGE SCALE GENOMIC DNA]</scope>
    <source>
        <strain evidence="1 2">PAMC 26569</strain>
    </source>
</reference>
<dbReference type="EMBL" id="CP053708">
    <property type="protein sequence ID" value="QKE90361.1"/>
    <property type="molecule type" value="Genomic_DNA"/>
</dbReference>
<dbReference type="KEGG" id="lck:HN018_10220"/>
<dbReference type="Proteomes" id="UP000500767">
    <property type="component" value="Chromosome"/>
</dbReference>
<dbReference type="InterPro" id="IPR002060">
    <property type="entry name" value="Squ/phyt_synthse"/>
</dbReference>
<accession>A0A6M8HQ46</accession>